<dbReference type="InterPro" id="IPR049012">
    <property type="entry name" value="Mutator_transp_dom"/>
</dbReference>
<dbReference type="AlphaFoldDB" id="A0A482VN09"/>
<sequence>MCSETYRKTEIKLFQNIKELATTEMIDAGKEEHRLAIEAGEIDKDGIPLITVIADGAWSKRFYKSNYNALSGVGCIIG</sequence>
<dbReference type="OrthoDB" id="6431392at2759"/>
<keyword evidence="3" id="KW-1185">Reference proteome</keyword>
<feature type="domain" description="Mutator-like transposase" evidence="1">
    <location>
        <begin position="3"/>
        <end position="78"/>
    </location>
</feature>
<dbReference type="EMBL" id="QDEB01083045">
    <property type="protein sequence ID" value="RZC34094.1"/>
    <property type="molecule type" value="Genomic_DNA"/>
</dbReference>
<evidence type="ECO:0000259" key="1">
    <source>
        <dbReference type="Pfam" id="PF20700"/>
    </source>
</evidence>
<organism evidence="2 3">
    <name type="scientific">Asbolus verrucosus</name>
    <name type="common">Desert ironclad beetle</name>
    <dbReference type="NCBI Taxonomy" id="1661398"/>
    <lineage>
        <taxon>Eukaryota</taxon>
        <taxon>Metazoa</taxon>
        <taxon>Ecdysozoa</taxon>
        <taxon>Arthropoda</taxon>
        <taxon>Hexapoda</taxon>
        <taxon>Insecta</taxon>
        <taxon>Pterygota</taxon>
        <taxon>Neoptera</taxon>
        <taxon>Endopterygota</taxon>
        <taxon>Coleoptera</taxon>
        <taxon>Polyphaga</taxon>
        <taxon>Cucujiformia</taxon>
        <taxon>Tenebrionidae</taxon>
        <taxon>Pimeliinae</taxon>
        <taxon>Asbolus</taxon>
    </lineage>
</organism>
<reference evidence="2 3" key="1">
    <citation type="submission" date="2017-03" db="EMBL/GenBank/DDBJ databases">
        <title>Genome of the blue death feigning beetle - Asbolus verrucosus.</title>
        <authorList>
            <person name="Rider S.D."/>
        </authorList>
    </citation>
    <scope>NUCLEOTIDE SEQUENCE [LARGE SCALE GENOMIC DNA]</scope>
    <source>
        <strain evidence="2">Butters</strain>
        <tissue evidence="2">Head and leg muscle</tissue>
    </source>
</reference>
<name>A0A482VN09_ASBVE</name>
<accession>A0A482VN09</accession>
<proteinExistence type="predicted"/>
<comment type="caution">
    <text evidence="2">The sequence shown here is derived from an EMBL/GenBank/DDBJ whole genome shotgun (WGS) entry which is preliminary data.</text>
</comment>
<dbReference type="Pfam" id="PF20700">
    <property type="entry name" value="Mutator"/>
    <property type="match status" value="1"/>
</dbReference>
<feature type="non-terminal residue" evidence="2">
    <location>
        <position position="78"/>
    </location>
</feature>
<gene>
    <name evidence="2" type="ORF">BDFB_015214</name>
</gene>
<evidence type="ECO:0000313" key="2">
    <source>
        <dbReference type="EMBL" id="RZC34094.1"/>
    </source>
</evidence>
<protein>
    <recommendedName>
        <fullName evidence="1">Mutator-like transposase domain-containing protein</fullName>
    </recommendedName>
</protein>
<dbReference type="Proteomes" id="UP000292052">
    <property type="component" value="Unassembled WGS sequence"/>
</dbReference>
<evidence type="ECO:0000313" key="3">
    <source>
        <dbReference type="Proteomes" id="UP000292052"/>
    </source>
</evidence>